<dbReference type="InterPro" id="IPR005573">
    <property type="entry name" value="Anti-sigma_E_RseA_C"/>
</dbReference>
<dbReference type="InterPro" id="IPR052383">
    <property type="entry name" value="Anti-sigma-E_RseA-like"/>
</dbReference>
<dbReference type="EMBL" id="NJAI01000004">
    <property type="protein sequence ID" value="PHM55019.1"/>
    <property type="molecule type" value="Genomic_DNA"/>
</dbReference>
<dbReference type="AlphaFoldDB" id="A0A2G0Q721"/>
<accession>A0A2G0Q721</accession>
<dbReference type="GO" id="GO:0016989">
    <property type="term" value="F:sigma factor antagonist activity"/>
    <property type="evidence" value="ECO:0007669"/>
    <property type="project" value="InterPro"/>
</dbReference>
<evidence type="ECO:0000256" key="3">
    <source>
        <dbReference type="ARBA" id="ARBA00022475"/>
    </source>
</evidence>
<dbReference type="Pfam" id="PF03872">
    <property type="entry name" value="RseA_N"/>
    <property type="match status" value="1"/>
</dbReference>
<evidence type="ECO:0000256" key="6">
    <source>
        <dbReference type="ARBA" id="ARBA00023136"/>
    </source>
</evidence>
<evidence type="ECO:0000256" key="1">
    <source>
        <dbReference type="ARBA" id="ARBA00004162"/>
    </source>
</evidence>
<name>A0A2G0Q721_XENHO</name>
<dbReference type="PANTHER" id="PTHR38104">
    <property type="match status" value="1"/>
</dbReference>
<keyword evidence="3" id="KW-1003">Cell membrane</keyword>
<dbReference type="OrthoDB" id="6194196at2"/>
<dbReference type="EMBL" id="CP016176">
    <property type="protein sequence ID" value="AOM39240.1"/>
    <property type="molecule type" value="Genomic_DNA"/>
</dbReference>
<evidence type="ECO:0000313" key="12">
    <source>
        <dbReference type="Proteomes" id="UP000225433"/>
    </source>
</evidence>
<dbReference type="Gene3D" id="1.20.5.3960">
    <property type="match status" value="1"/>
</dbReference>
<keyword evidence="11" id="KW-1185">Reference proteome</keyword>
<dbReference type="RefSeq" id="WP_069315011.1">
    <property type="nucleotide sequence ID" value="NZ_CAWNQJ010000068.1"/>
</dbReference>
<reference evidence="9 11" key="1">
    <citation type="submission" date="2016-06" db="EMBL/GenBank/DDBJ databases">
        <title>Bacterial characters and pathogenicity of Xenorhabdus hominickii from an entomopathogenic nematode, Steinernema monticolum.</title>
        <authorList>
            <person name="Park Y."/>
            <person name="Kim Y."/>
        </authorList>
    </citation>
    <scope>NUCLEOTIDE SEQUENCE [LARGE SCALE GENOMIC DNA]</scope>
    <source>
        <strain evidence="9 11">ANU1</strain>
    </source>
</reference>
<dbReference type="CDD" id="cd16328">
    <property type="entry name" value="RseA_N"/>
    <property type="match status" value="1"/>
</dbReference>
<dbReference type="GO" id="GO:0005886">
    <property type="term" value="C:plasma membrane"/>
    <property type="evidence" value="ECO:0007669"/>
    <property type="project" value="UniProtKB-SubCell"/>
</dbReference>
<keyword evidence="4" id="KW-0812">Transmembrane</keyword>
<feature type="domain" description="Anti sigma-E protein RseA C-terminal" evidence="8">
    <location>
        <begin position="134"/>
        <end position="188"/>
    </location>
</feature>
<evidence type="ECO:0000256" key="5">
    <source>
        <dbReference type="ARBA" id="ARBA00022989"/>
    </source>
</evidence>
<keyword evidence="5" id="KW-1133">Transmembrane helix</keyword>
<comment type="subcellular location">
    <subcellularLocation>
        <location evidence="1">Cell membrane</location>
        <topology evidence="1">Single-pass membrane protein</topology>
    </subcellularLocation>
</comment>
<evidence type="ECO:0000256" key="4">
    <source>
        <dbReference type="ARBA" id="ARBA00022692"/>
    </source>
</evidence>
<dbReference type="InterPro" id="IPR005572">
    <property type="entry name" value="Anti-sigma_E_RseA_N"/>
</dbReference>
<dbReference type="SUPFAM" id="SSF89069">
    <property type="entry name" value="N-terminal, cytoplasmic domain of anti-sigmaE factor RseA"/>
    <property type="match status" value="1"/>
</dbReference>
<proteinExistence type="inferred from homology"/>
<dbReference type="Proteomes" id="UP000094600">
    <property type="component" value="Chromosome"/>
</dbReference>
<evidence type="ECO:0000259" key="7">
    <source>
        <dbReference type="Pfam" id="PF03872"/>
    </source>
</evidence>
<evidence type="ECO:0000313" key="9">
    <source>
        <dbReference type="EMBL" id="AOM39240.1"/>
    </source>
</evidence>
<dbReference type="PANTHER" id="PTHR38104:SF1">
    <property type="entry name" value="ANTI-SIGMA-E FACTOR RSEA"/>
    <property type="match status" value="1"/>
</dbReference>
<comment type="similarity">
    <text evidence="2">Belongs to the RseA family.</text>
</comment>
<dbReference type="NCBIfam" id="NF008116">
    <property type="entry name" value="PRK10863.1"/>
    <property type="match status" value="1"/>
</dbReference>
<gene>
    <name evidence="9" type="ORF">A9255_00575</name>
    <name evidence="10" type="ORF">Xhom_02990</name>
</gene>
<protein>
    <submittedName>
        <fullName evidence="10">Alkaline metalloproteinase</fullName>
    </submittedName>
    <submittedName>
        <fullName evidence="9">Anti-sigma factor</fullName>
    </submittedName>
</protein>
<dbReference type="Pfam" id="PF03873">
    <property type="entry name" value="RseA_C"/>
    <property type="match status" value="1"/>
</dbReference>
<dbReference type="Proteomes" id="UP000225433">
    <property type="component" value="Unassembled WGS sequence"/>
</dbReference>
<keyword evidence="6" id="KW-0472">Membrane</keyword>
<dbReference type="InterPro" id="IPR036147">
    <property type="entry name" value="Anti-sigma_E_RseA_N_sf"/>
</dbReference>
<dbReference type="STRING" id="351679.A9255_00575"/>
<dbReference type="KEGG" id="xho:A9255_00575"/>
<organism evidence="10 12">
    <name type="scientific">Xenorhabdus hominickii</name>
    <dbReference type="NCBI Taxonomy" id="351679"/>
    <lineage>
        <taxon>Bacteria</taxon>
        <taxon>Pseudomonadati</taxon>
        <taxon>Pseudomonadota</taxon>
        <taxon>Gammaproteobacteria</taxon>
        <taxon>Enterobacterales</taxon>
        <taxon>Morganellaceae</taxon>
        <taxon>Xenorhabdus</taxon>
    </lineage>
</organism>
<evidence type="ECO:0000259" key="8">
    <source>
        <dbReference type="Pfam" id="PF03873"/>
    </source>
</evidence>
<evidence type="ECO:0000313" key="11">
    <source>
        <dbReference type="Proteomes" id="UP000094600"/>
    </source>
</evidence>
<feature type="domain" description="Anti sigma-E protein RseA N-terminal" evidence="7">
    <location>
        <begin position="1"/>
        <end position="86"/>
    </location>
</feature>
<dbReference type="Gene3D" id="1.10.10.880">
    <property type="entry name" value="Anti sigma-E protein RseA, N-terminal domain"/>
    <property type="match status" value="1"/>
</dbReference>
<evidence type="ECO:0000256" key="2">
    <source>
        <dbReference type="ARBA" id="ARBA00005837"/>
    </source>
</evidence>
<evidence type="ECO:0000313" key="10">
    <source>
        <dbReference type="EMBL" id="PHM55019.1"/>
    </source>
</evidence>
<sequence length="215" mass="23863">MQREKLSALMDGEALDSEVIRLTAGDAAMQKQWERYHLVRDVLRGDVGDVLHLDIAGQVALALEKEAVHINPASVLESQPRPETWTKMSFWDKIRPWTNQITQISVAACVSMAVIIGVQQFNNNSSVDADTQSETPAFNTLPVMGSASPVGLTSPVDDEAFGSDLSMEVRESNKRIDAMLQQYELDRRIHAEKDHGATQIDHQSIGAQLQQIQQQ</sequence>
<reference evidence="10 12" key="2">
    <citation type="journal article" date="2017" name="Nat. Microbiol.">
        <title>Natural product diversity associated with the nematode symbionts Photorhabdus and Xenorhabdus.</title>
        <authorList>
            <person name="Tobias N.J."/>
            <person name="Wolff H."/>
            <person name="Djahanschiri B."/>
            <person name="Grundmann F."/>
            <person name="Kronenwerth M."/>
            <person name="Shi Y.M."/>
            <person name="Simonyi S."/>
            <person name="Grun P."/>
            <person name="Shapiro-Ilan D."/>
            <person name="Pidot S.J."/>
            <person name="Stinear T.P."/>
            <person name="Ebersberger I."/>
            <person name="Bode H.B."/>
        </authorList>
    </citation>
    <scope>NUCLEOTIDE SEQUENCE [LARGE SCALE GENOMIC DNA]</scope>
    <source>
        <strain evidence="10 12">DSM 17903</strain>
    </source>
</reference>